<dbReference type="GO" id="GO:0005737">
    <property type="term" value="C:cytoplasm"/>
    <property type="evidence" value="ECO:0007669"/>
    <property type="project" value="UniProtKB-SubCell"/>
</dbReference>
<protein>
    <recommendedName>
        <fullName evidence="5 11">Proline iminopeptidase</fullName>
        <shortName evidence="11">PIP</shortName>
        <ecNumber evidence="4 11">3.4.11.5</ecNumber>
    </recommendedName>
    <alternativeName>
        <fullName evidence="10 11">Prolyl aminopeptidase</fullName>
    </alternativeName>
</protein>
<dbReference type="PRINTS" id="PR00111">
    <property type="entry name" value="ABHYDROLASE"/>
</dbReference>
<dbReference type="PATRIC" id="fig|1590043.3.peg.560"/>
<reference evidence="15" key="1">
    <citation type="submission" date="2015-09" db="EMBL/GenBank/DDBJ databases">
        <title>Draft Genome Sequences of Two Novel Amoeba-resistant Intranuclear Bacteria, Candidatus Berkiella cookevillensis and Candidatus Berkiella aquae.</title>
        <authorList>
            <person name="Mehari Y.T."/>
            <person name="Arivett B.A."/>
            <person name="Farone A.L."/>
            <person name="Gunderson J.H."/>
            <person name="Farone M.B."/>
        </authorList>
    </citation>
    <scope>NUCLEOTIDE SEQUENCE [LARGE SCALE GENOMIC DNA]</scope>
    <source>
        <strain evidence="15">HT99</strain>
    </source>
</reference>
<sequence length="316" mass="36187">MKPLYPAIKPYAQHQIKVDTHHTLHVEECGDKEGLPVLFVHGGPGAGTTPDDRRFFDPEHYRIILFDQRGCGHSTPHGSLENNTTQDLLSDIEAIRSYFNIKQWVLFGGSWGSTLSLLYAQKHPENVMGMILRGIFLGRQQELRWFYQGGAKAVFPDYWEEFVFPIPEEERDNLIHAYYKRLTGPDELARMNAAKHWAQWEGQCATLHPCKAVLERFTQCHTAASLAAIETHYFMNHCFIQENQILRDAYKLEGIPGIIVHGRYDMICPFENARALNQAWPESELYVIRDAGHSSAEPGITDALVNATEKMLKRHR</sequence>
<reference evidence="16" key="2">
    <citation type="journal article" date="2016" name="Genome Announc.">
        <title>Draft Genome Sequences of Two Novel Amoeba-Resistant Intranuclear Bacteria, 'Candidatus Berkiella cookevillensis' and 'Candidatus Berkiella aquae'.</title>
        <authorList>
            <person name="Mehari Y.T."/>
            <person name="Arivett B.A."/>
            <person name="Farone A.L."/>
            <person name="Gunderson J.H."/>
            <person name="Farone M.B."/>
        </authorList>
    </citation>
    <scope>NUCLEOTIDE SEQUENCE</scope>
    <source>
        <strain evidence="16">HT99</strain>
    </source>
</reference>
<dbReference type="InterPro" id="IPR000073">
    <property type="entry name" value="AB_hydrolase_1"/>
</dbReference>
<proteinExistence type="inferred from homology"/>
<feature type="active site" evidence="12">
    <location>
        <position position="265"/>
    </location>
</feature>
<evidence type="ECO:0000256" key="6">
    <source>
        <dbReference type="ARBA" id="ARBA00022438"/>
    </source>
</evidence>
<evidence type="ECO:0000256" key="3">
    <source>
        <dbReference type="ARBA" id="ARBA00010088"/>
    </source>
</evidence>
<evidence type="ECO:0000256" key="11">
    <source>
        <dbReference type="PIRNR" id="PIRNR006431"/>
    </source>
</evidence>
<dbReference type="SUPFAM" id="SSF53474">
    <property type="entry name" value="alpha/beta-Hydrolases"/>
    <property type="match status" value="1"/>
</dbReference>
<feature type="active site" description="Proton donor" evidence="12">
    <location>
        <position position="293"/>
    </location>
</feature>
<keyword evidence="8 11" id="KW-0645">Protease</keyword>
<keyword evidence="7 11" id="KW-0963">Cytoplasm</keyword>
<dbReference type="GO" id="GO:0006508">
    <property type="term" value="P:proteolysis"/>
    <property type="evidence" value="ECO:0007669"/>
    <property type="project" value="UniProtKB-KW"/>
</dbReference>
<dbReference type="EC" id="3.4.11.5" evidence="4 11"/>
<evidence type="ECO:0000256" key="8">
    <source>
        <dbReference type="ARBA" id="ARBA00022670"/>
    </source>
</evidence>
<dbReference type="PANTHER" id="PTHR43722:SF1">
    <property type="entry name" value="PROLINE IMINOPEPTIDASE"/>
    <property type="match status" value="1"/>
</dbReference>
<dbReference type="PANTHER" id="PTHR43722">
    <property type="entry name" value="PROLINE IMINOPEPTIDASE"/>
    <property type="match status" value="1"/>
</dbReference>
<organism evidence="15">
    <name type="scientific">Candidatus Berkiella aquae</name>
    <dbReference type="NCBI Taxonomy" id="295108"/>
    <lineage>
        <taxon>Bacteria</taxon>
        <taxon>Pseudomonadati</taxon>
        <taxon>Pseudomonadota</taxon>
        <taxon>Gammaproteobacteria</taxon>
        <taxon>Candidatus Berkiellales</taxon>
        <taxon>Candidatus Berkiellaceae</taxon>
        <taxon>Candidatus Berkiella</taxon>
    </lineage>
</organism>
<dbReference type="Gene3D" id="3.40.50.1820">
    <property type="entry name" value="alpha/beta hydrolase"/>
    <property type="match status" value="1"/>
</dbReference>
<gene>
    <name evidence="15" type="primary">pip</name>
    <name evidence="15" type="ORF">HT99x_00556</name>
    <name evidence="16" type="ORF">HT99x_014560</name>
</gene>
<evidence type="ECO:0000256" key="12">
    <source>
        <dbReference type="PIRSR" id="PIRSR006431-1"/>
    </source>
</evidence>
<evidence type="ECO:0000256" key="4">
    <source>
        <dbReference type="ARBA" id="ARBA00012568"/>
    </source>
</evidence>
<dbReference type="Pfam" id="PF00561">
    <property type="entry name" value="Abhydrolase_1"/>
    <property type="match status" value="1"/>
</dbReference>
<dbReference type="PRINTS" id="PR00793">
    <property type="entry name" value="PROAMNOPTASE"/>
</dbReference>
<accession>A0A0Q9YMY5</accession>
<keyword evidence="9 11" id="KW-0378">Hydrolase</keyword>
<name>A0A0Q9YMY5_9GAMM</name>
<dbReference type="GO" id="GO:0004177">
    <property type="term" value="F:aminopeptidase activity"/>
    <property type="evidence" value="ECO:0007669"/>
    <property type="project" value="UniProtKB-UniRule"/>
</dbReference>
<comment type="catalytic activity">
    <reaction evidence="1 11 13">
        <text>Release of N-terminal proline from a peptide.</text>
        <dbReference type="EC" id="3.4.11.5"/>
    </reaction>
</comment>
<keyword evidence="17" id="KW-1185">Reference proteome</keyword>
<dbReference type="EMBL" id="LKAJ01000002">
    <property type="protein sequence ID" value="KRG22139.1"/>
    <property type="molecule type" value="Genomic_DNA"/>
</dbReference>
<evidence type="ECO:0000256" key="13">
    <source>
        <dbReference type="RuleBase" id="RU003421"/>
    </source>
</evidence>
<dbReference type="InterPro" id="IPR005944">
    <property type="entry name" value="Pro_iminopeptidase"/>
</dbReference>
<dbReference type="EMBL" id="LKAJ02000001">
    <property type="protein sequence ID" value="MCS5712658.1"/>
    <property type="molecule type" value="Genomic_DNA"/>
</dbReference>
<dbReference type="RefSeq" id="WP_075065201.1">
    <property type="nucleotide sequence ID" value="NZ_LKAJ02000001.1"/>
</dbReference>
<evidence type="ECO:0000256" key="2">
    <source>
        <dbReference type="ARBA" id="ARBA00004496"/>
    </source>
</evidence>
<evidence type="ECO:0000259" key="14">
    <source>
        <dbReference type="Pfam" id="PF00561"/>
    </source>
</evidence>
<evidence type="ECO:0000256" key="7">
    <source>
        <dbReference type="ARBA" id="ARBA00022490"/>
    </source>
</evidence>
<comment type="subcellular location">
    <subcellularLocation>
        <location evidence="2 11">Cytoplasm</location>
    </subcellularLocation>
</comment>
<feature type="domain" description="AB hydrolase-1" evidence="14">
    <location>
        <begin position="36"/>
        <end position="295"/>
    </location>
</feature>
<evidence type="ECO:0000256" key="5">
    <source>
        <dbReference type="ARBA" id="ARBA00021843"/>
    </source>
</evidence>
<evidence type="ECO:0000313" key="17">
    <source>
        <dbReference type="Proteomes" id="UP000051497"/>
    </source>
</evidence>
<feature type="active site" description="Nucleophile" evidence="12">
    <location>
        <position position="110"/>
    </location>
</feature>
<dbReference type="Proteomes" id="UP000051497">
    <property type="component" value="Unassembled WGS sequence"/>
</dbReference>
<evidence type="ECO:0000256" key="1">
    <source>
        <dbReference type="ARBA" id="ARBA00001585"/>
    </source>
</evidence>
<evidence type="ECO:0000256" key="10">
    <source>
        <dbReference type="ARBA" id="ARBA00029605"/>
    </source>
</evidence>
<reference evidence="16" key="3">
    <citation type="submission" date="2021-06" db="EMBL/GenBank/DDBJ databases">
        <title>Genomic Description and Analysis of Intracellular Bacteria, Candidatus Berkiella cookevillensis and Candidatus Berkiella aquae.</title>
        <authorList>
            <person name="Kidane D.T."/>
            <person name="Mehari Y.T."/>
            <person name="Rice F.C."/>
            <person name="Arivett B.A."/>
            <person name="Farone A.L."/>
            <person name="Berk S.G."/>
            <person name="Farone M.B."/>
        </authorList>
    </citation>
    <scope>NUCLEOTIDE SEQUENCE</scope>
    <source>
        <strain evidence="16">HT99</strain>
    </source>
</reference>
<evidence type="ECO:0000313" key="16">
    <source>
        <dbReference type="EMBL" id="MCS5712658.1"/>
    </source>
</evidence>
<dbReference type="AlphaFoldDB" id="A0A0Q9YMY5"/>
<dbReference type="STRING" id="295108.HT99x_00556"/>
<evidence type="ECO:0000256" key="9">
    <source>
        <dbReference type="ARBA" id="ARBA00022801"/>
    </source>
</evidence>
<evidence type="ECO:0000313" key="15">
    <source>
        <dbReference type="EMBL" id="KRG22139.1"/>
    </source>
</evidence>
<dbReference type="InterPro" id="IPR002410">
    <property type="entry name" value="Peptidase_S33"/>
</dbReference>
<keyword evidence="6 11" id="KW-0031">Aminopeptidase</keyword>
<comment type="similarity">
    <text evidence="3 11 13">Belongs to the peptidase S33 family.</text>
</comment>
<comment type="caution">
    <text evidence="15">The sequence shown here is derived from an EMBL/GenBank/DDBJ whole genome shotgun (WGS) entry which is preliminary data.</text>
</comment>
<dbReference type="OrthoDB" id="9796770at2"/>
<dbReference type="InterPro" id="IPR029058">
    <property type="entry name" value="AB_hydrolase_fold"/>
</dbReference>
<dbReference type="NCBIfam" id="TIGR01249">
    <property type="entry name" value="pro_imino_pep_1"/>
    <property type="match status" value="1"/>
</dbReference>
<dbReference type="PIRSF" id="PIRSF006431">
    <property type="entry name" value="Pept_S33"/>
    <property type="match status" value="1"/>
</dbReference>